<dbReference type="AlphaFoldDB" id="C4JKF2"/>
<feature type="region of interest" description="Disordered" evidence="1">
    <location>
        <begin position="1"/>
        <end position="26"/>
    </location>
</feature>
<dbReference type="GeneID" id="8441305"/>
<organism evidence="2 3">
    <name type="scientific">Uncinocarpus reesii (strain UAMH 1704)</name>
    <dbReference type="NCBI Taxonomy" id="336963"/>
    <lineage>
        <taxon>Eukaryota</taxon>
        <taxon>Fungi</taxon>
        <taxon>Dikarya</taxon>
        <taxon>Ascomycota</taxon>
        <taxon>Pezizomycotina</taxon>
        <taxon>Eurotiomycetes</taxon>
        <taxon>Eurotiomycetidae</taxon>
        <taxon>Onygenales</taxon>
        <taxon>Onygenaceae</taxon>
        <taxon>Uncinocarpus</taxon>
    </lineage>
</organism>
<dbReference type="eggNOG" id="ENOG502QZN7">
    <property type="taxonomic scope" value="Eukaryota"/>
</dbReference>
<dbReference type="Pfam" id="PF17110">
    <property type="entry name" value="TFB6"/>
    <property type="match status" value="1"/>
</dbReference>
<proteinExistence type="predicted"/>
<protein>
    <submittedName>
        <fullName evidence="2">Uncharacterized protein</fullName>
    </submittedName>
</protein>
<sequence length="110" mass="12025">MSTPPAAQGGFSLPSPAPSSALSTATVSYPLPQQRLHPLKPGSNKELAVISYVDSHILKINRRHAKKFSGSFAGEKDEDKGYERFREVAKDIEAAIDVLWVCGTRELSRD</sequence>
<reference evidence="3" key="1">
    <citation type="journal article" date="2009" name="Genome Res.">
        <title>Comparative genomic analyses of the human fungal pathogens Coccidioides and their relatives.</title>
        <authorList>
            <person name="Sharpton T.J."/>
            <person name="Stajich J.E."/>
            <person name="Rounsley S.D."/>
            <person name="Gardner M.J."/>
            <person name="Wortman J.R."/>
            <person name="Jordar V.S."/>
            <person name="Maiti R."/>
            <person name="Kodira C.D."/>
            <person name="Neafsey D.E."/>
            <person name="Zeng Q."/>
            <person name="Hung C.-Y."/>
            <person name="McMahan C."/>
            <person name="Muszewska A."/>
            <person name="Grynberg M."/>
            <person name="Mandel M.A."/>
            <person name="Kellner E.M."/>
            <person name="Barker B.M."/>
            <person name="Galgiani J.N."/>
            <person name="Orbach M.J."/>
            <person name="Kirkland T.N."/>
            <person name="Cole G.T."/>
            <person name="Henn M.R."/>
            <person name="Birren B.W."/>
            <person name="Taylor J.W."/>
        </authorList>
    </citation>
    <scope>NUCLEOTIDE SEQUENCE [LARGE SCALE GENOMIC DNA]</scope>
    <source>
        <strain evidence="3">UAMH 1704</strain>
    </source>
</reference>
<dbReference type="KEGG" id="ure:UREG_02109"/>
<feature type="compositionally biased region" description="Low complexity" evidence="1">
    <location>
        <begin position="12"/>
        <end position="26"/>
    </location>
</feature>
<dbReference type="OMA" id="GTRMCIC"/>
<dbReference type="PANTHER" id="PTHR37781">
    <property type="entry name" value="TFIIH COMPLEX SUBUNIT"/>
    <property type="match status" value="1"/>
</dbReference>
<evidence type="ECO:0000313" key="2">
    <source>
        <dbReference type="EMBL" id="EEP77260.1"/>
    </source>
</evidence>
<evidence type="ECO:0000313" key="3">
    <source>
        <dbReference type="Proteomes" id="UP000002058"/>
    </source>
</evidence>
<dbReference type="Proteomes" id="UP000002058">
    <property type="component" value="Unassembled WGS sequence"/>
</dbReference>
<gene>
    <name evidence="2" type="ORF">UREG_02109</name>
</gene>
<name>C4JKF2_UNCRE</name>
<accession>C4JKF2</accession>
<dbReference type="STRING" id="336963.C4JKF2"/>
<dbReference type="GO" id="GO:0005675">
    <property type="term" value="C:transcription factor TFIIH holo complex"/>
    <property type="evidence" value="ECO:0007669"/>
    <property type="project" value="TreeGrafter"/>
</dbReference>
<dbReference type="InParanoid" id="C4JKF2"/>
<dbReference type="HOGENOM" id="CLU_2172933_0_0_1"/>
<dbReference type="VEuPathDB" id="FungiDB:UREG_02109"/>
<dbReference type="EMBL" id="CH476615">
    <property type="protein sequence ID" value="EEP77260.1"/>
    <property type="molecule type" value="Genomic_DNA"/>
</dbReference>
<keyword evidence="3" id="KW-1185">Reference proteome</keyword>
<dbReference type="InterPro" id="IPR031349">
    <property type="entry name" value="Tfb6"/>
</dbReference>
<dbReference type="PANTHER" id="PTHR37781:SF1">
    <property type="entry name" value="ADR380WP"/>
    <property type="match status" value="1"/>
</dbReference>
<dbReference type="RefSeq" id="XP_002542593.1">
    <property type="nucleotide sequence ID" value="XM_002542547.1"/>
</dbReference>
<dbReference type="OrthoDB" id="2567806at2759"/>
<evidence type="ECO:0000256" key="1">
    <source>
        <dbReference type="SAM" id="MobiDB-lite"/>
    </source>
</evidence>